<evidence type="ECO:0000313" key="2">
    <source>
        <dbReference type="Proteomes" id="UP000256977"/>
    </source>
</evidence>
<dbReference type="Proteomes" id="UP000256977">
    <property type="component" value="Unassembled WGS sequence"/>
</dbReference>
<proteinExistence type="predicted"/>
<accession>A0A3D9KGN2</accession>
<comment type="caution">
    <text evidence="1">The sequence shown here is derived from an EMBL/GenBank/DDBJ whole genome shotgun (WGS) entry which is preliminary data.</text>
</comment>
<reference evidence="1 2" key="1">
    <citation type="submission" date="2018-07" db="EMBL/GenBank/DDBJ databases">
        <title>Genomic Encyclopedia of Type Strains, Phase III (KMG-III): the genomes of soil and plant-associated and newly described type strains.</title>
        <authorList>
            <person name="Whitman W."/>
        </authorList>
    </citation>
    <scope>NUCLEOTIDE SEQUENCE [LARGE SCALE GENOMIC DNA]</scope>
    <source>
        <strain evidence="1 2">CECT 7287</strain>
    </source>
</reference>
<organism evidence="1 2">
    <name type="scientific">Cohnella phaseoli</name>
    <dbReference type="NCBI Taxonomy" id="456490"/>
    <lineage>
        <taxon>Bacteria</taxon>
        <taxon>Bacillati</taxon>
        <taxon>Bacillota</taxon>
        <taxon>Bacilli</taxon>
        <taxon>Bacillales</taxon>
        <taxon>Paenibacillaceae</taxon>
        <taxon>Cohnella</taxon>
    </lineage>
</organism>
<dbReference type="OrthoDB" id="2667186at2"/>
<evidence type="ECO:0000313" key="1">
    <source>
        <dbReference type="EMBL" id="RED85312.1"/>
    </source>
</evidence>
<sequence>MAEVTPNLGLKKPLESEFVSIQTLNENMDKVDQSLGPVEDLPTTAKNAAGAISEIYDQLTDKPHEQLTLTPGVQVVQGGDVPAILRSTMQGRTLVNLLGRDGNCEDLSKWSKTQTSGTSSLSTDTTNKACGNQSLVVMGSAVNSVAMMYLLSPLVLDISKNYLAVGYARSQLPATLTIGTSAGITAGGTISNSVTGNSVAWNMIYAAFKPTTTSPLYVSGNVEGNATMAPAAGFDGFRLYEITAPEKTYIDSLTTTAAQTYIAANYPYVDDMKHVNAVYLENKGKNLLPPFSEWTQYAGSSIITGSYSVTLNAGSTIQFDISCMPNQVYVFSLSNTGGKISIGTFDENMIFLAQTSNVTTGSTSKITEANAKYLRVIIDTTGLSAKNFSNPMLNIGSEALPFEPQKPSYLYLPDCNLRSNVDGSVVDRLYTDGQGKPRVMRRFREIVLDGSLVWEFVDGTSGSKRVSFASIPGSNATAIKFDGKILRAAAETYGNPDSFAASSSGAMFCLSNDDTGWGESYTPTANEIKAYFYGWRMYNDYTGLNFNQGDDPIHKKWTPVHMPWDGQGIASVVPTNFSSSYSPYRLMYQLAQSIDEPVTYEGSLMLHEGENHVEVGTGIVVREAVAPSGIALDRYHINTNVNGIPKLLKNRPDRIAEMFKNSVVDDWVKGRRNSDSVALSVYGYGYAYIQKDRFNPTAAYSVTYLALDAYTLGIAPQTISAEYAPNIRESIESLVREVVEARTETSVLKNTKAQEQQPQWIAPTLRNGWENYSNTGGVLYTNASYRKNELGYVELKGLVSQGTVGVAAFVLPTGYRPRSYRVFAVHAESGGGTMVHGEVIVFPDGQVRVYASSNVYFGFDGVVFEAEQ</sequence>
<keyword evidence="2" id="KW-1185">Reference proteome</keyword>
<name>A0A3D9KGN2_9BACL</name>
<evidence type="ECO:0008006" key="3">
    <source>
        <dbReference type="Google" id="ProtNLM"/>
    </source>
</evidence>
<dbReference type="AlphaFoldDB" id="A0A3D9KGN2"/>
<protein>
    <recommendedName>
        <fullName evidence="3">Tail fiber-like repeat protein</fullName>
    </recommendedName>
</protein>
<dbReference type="EMBL" id="QRDZ01000004">
    <property type="protein sequence ID" value="RED85312.1"/>
    <property type="molecule type" value="Genomic_DNA"/>
</dbReference>
<dbReference type="RefSeq" id="WP_116059748.1">
    <property type="nucleotide sequence ID" value="NZ_QRDZ01000004.1"/>
</dbReference>
<gene>
    <name evidence="1" type="ORF">DFP98_10417</name>
</gene>